<dbReference type="SMART" id="SM00304">
    <property type="entry name" value="HAMP"/>
    <property type="match status" value="3"/>
</dbReference>
<sequence>MNLQVKLIVLLLTISLVPLSGVGLLSANSMGQLNQNAQAQSGDYLRGEMTDQLNNSVEARQEGIQNQLNQREVDVRSLSESSTMENYLAAQNGEMALVQESSQAQLGHISLQMNTGIDSATQMVLEKEYDGRSWNQLSPSEQRQVERDVEAMIGGTAGTGVQSSGTMADTFQPGYVGETGYAYITDLESNVVVHHSLDEGHNLKEDSGGTLVVFEDIKAHVQSDEAVRNGEDWGIAEYEWEDTTQEGNPEMTKFIAYTYYEPFDWIIAPSVYYHELQQTAVDDAESEMENSFERYLETRTVTVGDNERTAYEAITFVDAEGSEILHAERSGGDVTTGADDSRTYADEDWFEMAKSGDRGESHFGEIRTENGHEQMHVATPVYHNGTFEGVVAAEFNYSIITETTNRVTVGETGYLYVLDDQGRTVSHPERATIEQRTNVAEGEYGAELGEIAQSRMLEGESGMATYTKQVEGEENATQYVGFAPLDLGMKQFTLVATVPESDVNEPIAALGAALQGTTDSARNFILGLFVVSALVVGVTGYAAARYISRPIEQIRDRATAMSRGQFDQTETIDAPDDEIGEMVDAFEAMQTNLNRQVDQIEAVSESLSEGTLDDDVETDLPGKFGEIMEGLEAGMTQLGASFEEISRASKNVSAGDLDQELDTDLPGDYGEVMSELDGGLQQLSDSFDQLQRVSTDMREGKLDQDLDADLPGAYGEVVANIDEGLDAVDESIARVQDIAREVNSASNEVAASATEIEAASQEVAQSVQEISNGSDTQSENLQEVASEMNDMSATIEEIASSSVDVANTAQEAAARAERGSEQAAEASAEIEEIEDEADDAVEQVADLRDEMDEISDIVGMITGIAEQTNMLALNASIEAARAGEAGEGFAVVADEIKSLAKEAGEATEEVETLITEIQSTTGDTVDDIQGMRDRVQRGAATIEESIDMFDEVAEAVDEAEVGVQEISDATDDQAASTEEIVAMVDEVSTVSEETAAEASNVSAASEEQTSSLTGVTENVQSVAGLADDLEELVDEFEVSGDGADATGSASTDVDGPDPTTADDPTAADD</sequence>
<dbReference type="GO" id="GO:0005886">
    <property type="term" value="C:plasma membrane"/>
    <property type="evidence" value="ECO:0007669"/>
    <property type="project" value="UniProtKB-SubCell"/>
</dbReference>
<dbReference type="Gene3D" id="3.30.450.20">
    <property type="entry name" value="PAS domain"/>
    <property type="match status" value="2"/>
</dbReference>
<protein>
    <submittedName>
        <fullName evidence="13">Methyl-accepting chemotaxis protein</fullName>
    </submittedName>
</protein>
<feature type="region of interest" description="Disordered" evidence="10">
    <location>
        <begin position="817"/>
        <end position="837"/>
    </location>
</feature>
<dbReference type="SUPFAM" id="SSF103190">
    <property type="entry name" value="Sensory domain-like"/>
    <property type="match status" value="1"/>
</dbReference>
<keyword evidence="14" id="KW-1185">Reference proteome</keyword>
<dbReference type="GO" id="GO:0006935">
    <property type="term" value="P:chemotaxis"/>
    <property type="evidence" value="ECO:0007669"/>
    <property type="project" value="UniProtKB-KW"/>
</dbReference>
<feature type="domain" description="HAMP" evidence="12">
    <location>
        <begin position="545"/>
        <end position="598"/>
    </location>
</feature>
<evidence type="ECO:0000256" key="9">
    <source>
        <dbReference type="PROSITE-ProRule" id="PRU00284"/>
    </source>
</evidence>
<dbReference type="GO" id="GO:0007165">
    <property type="term" value="P:signal transduction"/>
    <property type="evidence" value="ECO:0007669"/>
    <property type="project" value="UniProtKB-KW"/>
</dbReference>
<dbReference type="SUPFAM" id="SSF58104">
    <property type="entry name" value="Methyl-accepting chemotaxis protein (MCP) signaling domain"/>
    <property type="match status" value="1"/>
</dbReference>
<evidence type="ECO:0000313" key="13">
    <source>
        <dbReference type="EMBL" id="SFS12258.1"/>
    </source>
</evidence>
<evidence type="ECO:0000256" key="2">
    <source>
        <dbReference type="ARBA" id="ARBA00022475"/>
    </source>
</evidence>
<dbReference type="Pfam" id="PF00672">
    <property type="entry name" value="HAMP"/>
    <property type="match status" value="1"/>
</dbReference>
<evidence type="ECO:0000256" key="8">
    <source>
        <dbReference type="ARBA" id="ARBA00029447"/>
    </source>
</evidence>
<evidence type="ECO:0000256" key="4">
    <source>
        <dbReference type="ARBA" id="ARBA00022692"/>
    </source>
</evidence>
<dbReference type="Pfam" id="PF17201">
    <property type="entry name" value="Cache_3-Cache_2"/>
    <property type="match status" value="1"/>
</dbReference>
<dbReference type="PROSITE" id="PS50111">
    <property type="entry name" value="CHEMOTAXIS_TRANSDUC_2"/>
    <property type="match status" value="1"/>
</dbReference>
<dbReference type="AlphaFoldDB" id="A0A1I6M9F9"/>
<keyword evidence="7 9" id="KW-0807">Transducer</keyword>
<dbReference type="InterPro" id="IPR004089">
    <property type="entry name" value="MCPsignal_dom"/>
</dbReference>
<feature type="region of interest" description="Disordered" evidence="10">
    <location>
        <begin position="1034"/>
        <end position="1069"/>
    </location>
</feature>
<feature type="compositionally biased region" description="Acidic residues" evidence="10">
    <location>
        <begin position="828"/>
        <end position="837"/>
    </location>
</feature>
<evidence type="ECO:0000259" key="11">
    <source>
        <dbReference type="PROSITE" id="PS50111"/>
    </source>
</evidence>
<evidence type="ECO:0000313" key="14">
    <source>
        <dbReference type="Proteomes" id="UP000199062"/>
    </source>
</evidence>
<accession>A0A1I6M9F9</accession>
<feature type="domain" description="Methyl-accepting transducer" evidence="11">
    <location>
        <begin position="752"/>
        <end position="988"/>
    </location>
</feature>
<dbReference type="InterPro" id="IPR003660">
    <property type="entry name" value="HAMP_dom"/>
</dbReference>
<evidence type="ECO:0000256" key="6">
    <source>
        <dbReference type="ARBA" id="ARBA00023136"/>
    </source>
</evidence>
<dbReference type="PANTHER" id="PTHR32089">
    <property type="entry name" value="METHYL-ACCEPTING CHEMOTAXIS PROTEIN MCPB"/>
    <property type="match status" value="1"/>
</dbReference>
<dbReference type="PROSITE" id="PS50885">
    <property type="entry name" value="HAMP"/>
    <property type="match status" value="1"/>
</dbReference>
<proteinExistence type="inferred from homology"/>
<dbReference type="SMART" id="SM00283">
    <property type="entry name" value="MA"/>
    <property type="match status" value="1"/>
</dbReference>
<dbReference type="CDD" id="cd11386">
    <property type="entry name" value="MCP_signal"/>
    <property type="match status" value="1"/>
</dbReference>
<evidence type="ECO:0000259" key="12">
    <source>
        <dbReference type="PROSITE" id="PS50885"/>
    </source>
</evidence>
<feature type="compositionally biased region" description="Low complexity" evidence="10">
    <location>
        <begin position="1051"/>
        <end position="1069"/>
    </location>
</feature>
<dbReference type="RefSeq" id="WP_245778712.1">
    <property type="nucleotide sequence ID" value="NZ_FOZK01000005.1"/>
</dbReference>
<organism evidence="13 14">
    <name type="scientific">Halomicrobium zhouii</name>
    <dbReference type="NCBI Taxonomy" id="767519"/>
    <lineage>
        <taxon>Archaea</taxon>
        <taxon>Methanobacteriati</taxon>
        <taxon>Methanobacteriota</taxon>
        <taxon>Stenosarchaea group</taxon>
        <taxon>Halobacteria</taxon>
        <taxon>Halobacteriales</taxon>
        <taxon>Haloarculaceae</taxon>
        <taxon>Halomicrobium</taxon>
    </lineage>
</organism>
<comment type="subcellular location">
    <subcellularLocation>
        <location evidence="1">Cell membrane</location>
        <topology evidence="1">Multi-pass membrane protein</topology>
    </subcellularLocation>
</comment>
<reference evidence="13 14" key="1">
    <citation type="submission" date="2016-10" db="EMBL/GenBank/DDBJ databases">
        <authorList>
            <person name="de Groot N.N."/>
        </authorList>
    </citation>
    <scope>NUCLEOTIDE SEQUENCE [LARGE SCALE GENOMIC DNA]</scope>
    <source>
        <strain evidence="13 14">CGMCC 1.10457</strain>
    </source>
</reference>
<dbReference type="STRING" id="767519.SAMN05216559_4053"/>
<dbReference type="EMBL" id="FOZK01000005">
    <property type="protein sequence ID" value="SFS12258.1"/>
    <property type="molecule type" value="Genomic_DNA"/>
</dbReference>
<keyword evidence="6" id="KW-0472">Membrane</keyword>
<evidence type="ECO:0000256" key="5">
    <source>
        <dbReference type="ARBA" id="ARBA00022989"/>
    </source>
</evidence>
<dbReference type="CDD" id="cd12912">
    <property type="entry name" value="PDC2_MCP_like"/>
    <property type="match status" value="1"/>
</dbReference>
<keyword evidence="3" id="KW-0145">Chemotaxis</keyword>
<dbReference type="Pfam" id="PF02743">
    <property type="entry name" value="dCache_1"/>
    <property type="match status" value="1"/>
</dbReference>
<dbReference type="CDD" id="cd06225">
    <property type="entry name" value="HAMP"/>
    <property type="match status" value="1"/>
</dbReference>
<dbReference type="Proteomes" id="UP000199062">
    <property type="component" value="Unassembled WGS sequence"/>
</dbReference>
<evidence type="ECO:0000256" key="7">
    <source>
        <dbReference type="ARBA" id="ARBA00023224"/>
    </source>
</evidence>
<evidence type="ECO:0000256" key="3">
    <source>
        <dbReference type="ARBA" id="ARBA00022500"/>
    </source>
</evidence>
<feature type="region of interest" description="Disordered" evidence="10">
    <location>
        <begin position="997"/>
        <end position="1016"/>
    </location>
</feature>
<gene>
    <name evidence="13" type="ORF">SAMN05216559_4053</name>
</gene>
<feature type="compositionally biased region" description="Low complexity" evidence="10">
    <location>
        <begin position="997"/>
        <end position="1007"/>
    </location>
</feature>
<dbReference type="Pfam" id="PF00015">
    <property type="entry name" value="MCPsignal"/>
    <property type="match status" value="1"/>
</dbReference>
<dbReference type="Gene3D" id="6.10.340.10">
    <property type="match status" value="1"/>
</dbReference>
<evidence type="ECO:0000256" key="1">
    <source>
        <dbReference type="ARBA" id="ARBA00004651"/>
    </source>
</evidence>
<dbReference type="InterPro" id="IPR033462">
    <property type="entry name" value="Cache_3-Cache_2"/>
</dbReference>
<dbReference type="PANTHER" id="PTHR32089:SF112">
    <property type="entry name" value="LYSOZYME-LIKE PROTEIN-RELATED"/>
    <property type="match status" value="1"/>
</dbReference>
<evidence type="ECO:0000256" key="10">
    <source>
        <dbReference type="SAM" id="MobiDB-lite"/>
    </source>
</evidence>
<dbReference type="InterPro" id="IPR033479">
    <property type="entry name" value="dCache_1"/>
</dbReference>
<keyword evidence="5" id="KW-1133">Transmembrane helix</keyword>
<keyword evidence="4" id="KW-0812">Transmembrane</keyword>
<name>A0A1I6M9F9_9EURY</name>
<dbReference type="Gene3D" id="1.10.287.950">
    <property type="entry name" value="Methyl-accepting chemotaxis protein"/>
    <property type="match status" value="1"/>
</dbReference>
<comment type="similarity">
    <text evidence="8">Belongs to the methyl-accepting chemotaxis (MCP) protein family.</text>
</comment>
<dbReference type="InterPro" id="IPR029151">
    <property type="entry name" value="Sensor-like_sf"/>
</dbReference>
<keyword evidence="2" id="KW-1003">Cell membrane</keyword>